<organism evidence="2 3">
    <name type="scientific">Portunus trituberculatus</name>
    <name type="common">Swimming crab</name>
    <name type="synonym">Neptunus trituberculatus</name>
    <dbReference type="NCBI Taxonomy" id="210409"/>
    <lineage>
        <taxon>Eukaryota</taxon>
        <taxon>Metazoa</taxon>
        <taxon>Ecdysozoa</taxon>
        <taxon>Arthropoda</taxon>
        <taxon>Crustacea</taxon>
        <taxon>Multicrustacea</taxon>
        <taxon>Malacostraca</taxon>
        <taxon>Eumalacostraca</taxon>
        <taxon>Eucarida</taxon>
        <taxon>Decapoda</taxon>
        <taxon>Pleocyemata</taxon>
        <taxon>Brachyura</taxon>
        <taxon>Eubrachyura</taxon>
        <taxon>Portunoidea</taxon>
        <taxon>Portunidae</taxon>
        <taxon>Portuninae</taxon>
        <taxon>Portunus</taxon>
    </lineage>
</organism>
<proteinExistence type="predicted"/>
<name>A0A5B7JAK8_PORTR</name>
<dbReference type="AlphaFoldDB" id="A0A5B7JAK8"/>
<evidence type="ECO:0000256" key="1">
    <source>
        <dbReference type="SAM" id="MobiDB-lite"/>
    </source>
</evidence>
<feature type="compositionally biased region" description="Basic residues" evidence="1">
    <location>
        <begin position="1"/>
        <end position="17"/>
    </location>
</feature>
<sequence>MKKKERKKKRKKRRKQLLKMEKQSLSNEKLGKRKTRQEEMKRLSGDKLLSALSHMTLPLYLPPTNHAGLMMWEAPHDLLSTATVIALGMRRGAPRIIKSRLMHEHH</sequence>
<comment type="caution">
    <text evidence="2">The sequence shown here is derived from an EMBL/GenBank/DDBJ whole genome shotgun (WGS) entry which is preliminary data.</text>
</comment>
<gene>
    <name evidence="2" type="ORF">E2C01_086533</name>
</gene>
<feature type="region of interest" description="Disordered" evidence="1">
    <location>
        <begin position="1"/>
        <end position="41"/>
    </location>
</feature>
<dbReference type="EMBL" id="VSRR010087954">
    <property type="protein sequence ID" value="MPC91493.1"/>
    <property type="molecule type" value="Genomic_DNA"/>
</dbReference>
<reference evidence="2 3" key="1">
    <citation type="submission" date="2019-05" db="EMBL/GenBank/DDBJ databases">
        <title>Another draft genome of Portunus trituberculatus and its Hox gene families provides insights of decapod evolution.</title>
        <authorList>
            <person name="Jeong J.-H."/>
            <person name="Song I."/>
            <person name="Kim S."/>
            <person name="Choi T."/>
            <person name="Kim D."/>
            <person name="Ryu S."/>
            <person name="Kim W."/>
        </authorList>
    </citation>
    <scope>NUCLEOTIDE SEQUENCE [LARGE SCALE GENOMIC DNA]</scope>
    <source>
        <tissue evidence="2">Muscle</tissue>
    </source>
</reference>
<protein>
    <submittedName>
        <fullName evidence="2">Uncharacterized protein</fullName>
    </submittedName>
</protein>
<dbReference type="Proteomes" id="UP000324222">
    <property type="component" value="Unassembled WGS sequence"/>
</dbReference>
<keyword evidence="3" id="KW-1185">Reference proteome</keyword>
<evidence type="ECO:0000313" key="2">
    <source>
        <dbReference type="EMBL" id="MPC91493.1"/>
    </source>
</evidence>
<evidence type="ECO:0000313" key="3">
    <source>
        <dbReference type="Proteomes" id="UP000324222"/>
    </source>
</evidence>
<accession>A0A5B7JAK8</accession>